<organism evidence="4 5">
    <name type="scientific">Poseidonocella sedimentorum</name>
    <dbReference type="NCBI Taxonomy" id="871652"/>
    <lineage>
        <taxon>Bacteria</taxon>
        <taxon>Pseudomonadati</taxon>
        <taxon>Pseudomonadota</taxon>
        <taxon>Alphaproteobacteria</taxon>
        <taxon>Rhodobacterales</taxon>
        <taxon>Roseobacteraceae</taxon>
        <taxon>Poseidonocella</taxon>
    </lineage>
</organism>
<sequence>MSKTILITGATDGIGLRTAEKLVAAGHRVLLHGRSDEKLSVAAERIGGATERYRADLAQPDDVAALASAVRAAHRRIDALINNAGVLKAPEPRAATGRDIRFEVNTIAPYALTLALLPILPARARVVNLSSAAQTPVDPRALRGEIALGDMAAYSQSKRALTLWTVALARARPGGPVFVAVNPGSLLATKMVKQGFGIPGNDLDIGADILCRAALSEDFDTASGRYYDNDSGGFSDPGATDAEIAALMTEMRALV</sequence>
<dbReference type="AlphaFoldDB" id="A0A1I6E3M0"/>
<evidence type="ECO:0000313" key="5">
    <source>
        <dbReference type="Proteomes" id="UP000199302"/>
    </source>
</evidence>
<dbReference type="Proteomes" id="UP000199302">
    <property type="component" value="Unassembled WGS sequence"/>
</dbReference>
<dbReference type="PANTHER" id="PTHR24320:SF148">
    <property type="entry name" value="NAD(P)-BINDING ROSSMANN-FOLD SUPERFAMILY PROTEIN"/>
    <property type="match status" value="1"/>
</dbReference>
<dbReference type="PANTHER" id="PTHR24320">
    <property type="entry name" value="RETINOL DEHYDROGENASE"/>
    <property type="match status" value="1"/>
</dbReference>
<dbReference type="OrthoDB" id="9785826at2"/>
<dbReference type="EMBL" id="FOYI01000007">
    <property type="protein sequence ID" value="SFR12370.1"/>
    <property type="molecule type" value="Genomic_DNA"/>
</dbReference>
<keyword evidence="5" id="KW-1185">Reference proteome</keyword>
<dbReference type="SUPFAM" id="SSF51735">
    <property type="entry name" value="NAD(P)-binding Rossmann-fold domains"/>
    <property type="match status" value="1"/>
</dbReference>
<dbReference type="InterPro" id="IPR020904">
    <property type="entry name" value="Sc_DH/Rdtase_CS"/>
</dbReference>
<reference evidence="4 5" key="1">
    <citation type="submission" date="2016-10" db="EMBL/GenBank/DDBJ databases">
        <authorList>
            <person name="de Groot N.N."/>
        </authorList>
    </citation>
    <scope>NUCLEOTIDE SEQUENCE [LARGE SCALE GENOMIC DNA]</scope>
    <source>
        <strain evidence="5">KMM 9023,NRIC 0796,JCM 17311,KCTC 23692</strain>
    </source>
</reference>
<dbReference type="PRINTS" id="PR00081">
    <property type="entry name" value="GDHRDH"/>
</dbReference>
<evidence type="ECO:0000256" key="1">
    <source>
        <dbReference type="ARBA" id="ARBA00006484"/>
    </source>
</evidence>
<dbReference type="InterPro" id="IPR002347">
    <property type="entry name" value="SDR_fam"/>
</dbReference>
<dbReference type="RefSeq" id="WP_092080816.1">
    <property type="nucleotide sequence ID" value="NZ_FOYI01000007.1"/>
</dbReference>
<evidence type="ECO:0000256" key="2">
    <source>
        <dbReference type="ARBA" id="ARBA00023002"/>
    </source>
</evidence>
<protein>
    <submittedName>
        <fullName evidence="4">Short-chain dehydrogenase</fullName>
    </submittedName>
</protein>
<proteinExistence type="inferred from homology"/>
<dbReference type="STRING" id="871652.SAMN04515673_10754"/>
<name>A0A1I6E3M0_9RHOB</name>
<evidence type="ECO:0000313" key="4">
    <source>
        <dbReference type="EMBL" id="SFR12370.1"/>
    </source>
</evidence>
<comment type="similarity">
    <text evidence="1 3">Belongs to the short-chain dehydrogenases/reductases (SDR) family.</text>
</comment>
<dbReference type="GO" id="GO:0016491">
    <property type="term" value="F:oxidoreductase activity"/>
    <property type="evidence" value="ECO:0007669"/>
    <property type="project" value="UniProtKB-KW"/>
</dbReference>
<evidence type="ECO:0000256" key="3">
    <source>
        <dbReference type="RuleBase" id="RU000363"/>
    </source>
</evidence>
<keyword evidence="2" id="KW-0560">Oxidoreductase</keyword>
<dbReference type="Gene3D" id="3.40.50.720">
    <property type="entry name" value="NAD(P)-binding Rossmann-like Domain"/>
    <property type="match status" value="1"/>
</dbReference>
<dbReference type="PROSITE" id="PS00061">
    <property type="entry name" value="ADH_SHORT"/>
    <property type="match status" value="1"/>
</dbReference>
<gene>
    <name evidence="4" type="ORF">SAMN04515673_10754</name>
</gene>
<accession>A0A1I6E3M0</accession>
<dbReference type="PRINTS" id="PR00080">
    <property type="entry name" value="SDRFAMILY"/>
</dbReference>
<dbReference type="InterPro" id="IPR036291">
    <property type="entry name" value="NAD(P)-bd_dom_sf"/>
</dbReference>
<dbReference type="Pfam" id="PF00106">
    <property type="entry name" value="adh_short"/>
    <property type="match status" value="1"/>
</dbReference>